<dbReference type="InterPro" id="IPR052042">
    <property type="entry name" value="Tail_sheath_structural"/>
</dbReference>
<evidence type="ECO:0000256" key="1">
    <source>
        <dbReference type="ARBA" id="ARBA00008005"/>
    </source>
</evidence>
<dbReference type="Pfam" id="PF17482">
    <property type="entry name" value="Phage_sheath_1C"/>
    <property type="match status" value="1"/>
</dbReference>
<accession>A0A4S8HY11</accession>
<dbReference type="AlphaFoldDB" id="A0A4S8HY11"/>
<feature type="domain" description="Tail sheath protein C-terminal" evidence="2">
    <location>
        <begin position="579"/>
        <end position="683"/>
    </location>
</feature>
<comment type="caution">
    <text evidence="3">The sequence shown here is derived from an EMBL/GenBank/DDBJ whole genome shotgun (WGS) entry which is preliminary data.</text>
</comment>
<dbReference type="PANTHER" id="PTHR35861">
    <property type="match status" value="1"/>
</dbReference>
<evidence type="ECO:0000313" key="3">
    <source>
        <dbReference type="EMBL" id="THU40597.1"/>
    </source>
</evidence>
<reference evidence="3 4" key="1">
    <citation type="submission" date="2019-04" db="EMBL/GenBank/DDBJ databases">
        <title>Niastella caeni sp. nov., isolated from activated sludge.</title>
        <authorList>
            <person name="Sheng M."/>
        </authorList>
    </citation>
    <scope>NUCLEOTIDE SEQUENCE [LARGE SCALE GENOMIC DNA]</scope>
    <source>
        <strain evidence="3 4">HX-2-15</strain>
    </source>
</reference>
<dbReference type="Proteomes" id="UP000306918">
    <property type="component" value="Unassembled WGS sequence"/>
</dbReference>
<dbReference type="InterPro" id="IPR020287">
    <property type="entry name" value="Tail_sheath_C"/>
</dbReference>
<dbReference type="OrthoDB" id="9767864at2"/>
<gene>
    <name evidence="3" type="ORF">FAM09_00335</name>
</gene>
<organism evidence="3 4">
    <name type="scientific">Niastella caeni</name>
    <dbReference type="NCBI Taxonomy" id="2569763"/>
    <lineage>
        <taxon>Bacteria</taxon>
        <taxon>Pseudomonadati</taxon>
        <taxon>Bacteroidota</taxon>
        <taxon>Chitinophagia</taxon>
        <taxon>Chitinophagales</taxon>
        <taxon>Chitinophagaceae</taxon>
        <taxon>Niastella</taxon>
    </lineage>
</organism>
<sequence length="690" mass="75402">MATSYKTPGVYVEEIPKLPPSVAQVETAIPAFIGYTEKAEKNGESIAGIPTEVSSFIEFETWFGGAYGYKPGDVEVLLNENNNFAVLEVSYIDKVFYLYEAIRLFYDNGGGKCYVVSVGFYSEDTFTNGVLDSSTALNTGLDAIEKYDEPTILVMPDAVNLDEAEFYALQQAAISQCAKLMDRVAVLDLDERDADDLDAVIDDFRDNIGISNLKYAAAYSPWLLTSYPRTVDFELFRNNVRNHDDTANINLATAVSSDADLNALVITANNSTTDRNRITTDVNTLKNPSASLTDHYNFLRSAVLLASEATTVAAYQTLVNYVRAIAVIFPTWYTGANRFLNQDLLNALNSAASDPGTGLRNYVKALIAYEKNADVNVLLNDGMPGYVTGYQDFPQPDTDSWLGVNDITDNTVANGIEPLVTNFGTPVMPSGGAADDTANRATVMAALPVLDAIAKGLIEFVAKIELAAGTYKKMAQDALYANHPIVANIVRAIKKTMSKVPPSGAVAGIYARVDNTRGVWKAPANESVLNVTGPAFQITAEDQSDMNVDPVAGKSINAIRSFTGKGTLVWGARTLAGNDNEWRYISVRRFFNMVEESCKKSTEPFVFEPNDRNTWVRVQGMIENFLTTLWRQGALQGAKPEHAFYVAVGLGKTMTALDILEGRMIVEIGMAVVRPAEFIILRFSHKMAES</sequence>
<dbReference type="RefSeq" id="WP_136575090.1">
    <property type="nucleotide sequence ID" value="NZ_STFF01000001.1"/>
</dbReference>
<protein>
    <submittedName>
        <fullName evidence="3">Phage tail protein</fullName>
    </submittedName>
</protein>
<dbReference type="EMBL" id="STFF01000001">
    <property type="protein sequence ID" value="THU40597.1"/>
    <property type="molecule type" value="Genomic_DNA"/>
</dbReference>
<dbReference type="Gene3D" id="3.40.50.11780">
    <property type="match status" value="2"/>
</dbReference>
<dbReference type="PANTHER" id="PTHR35861:SF1">
    <property type="entry name" value="PHAGE TAIL SHEATH PROTEIN"/>
    <property type="match status" value="1"/>
</dbReference>
<comment type="similarity">
    <text evidence="1">Belongs to the myoviridae tail sheath protein family.</text>
</comment>
<keyword evidence="4" id="KW-1185">Reference proteome</keyword>
<evidence type="ECO:0000259" key="2">
    <source>
        <dbReference type="Pfam" id="PF17482"/>
    </source>
</evidence>
<proteinExistence type="inferred from homology"/>
<name>A0A4S8HY11_9BACT</name>
<evidence type="ECO:0000313" key="4">
    <source>
        <dbReference type="Proteomes" id="UP000306918"/>
    </source>
</evidence>